<dbReference type="Pfam" id="PF08410">
    <property type="entry name" value="DUF1737"/>
    <property type="match status" value="1"/>
</dbReference>
<keyword evidence="3" id="KW-1185">Reference proteome</keyword>
<gene>
    <name evidence="2" type="ORF">H2LOC_003370</name>
</gene>
<dbReference type="KEGG" id="mhey:H2LOC_003370"/>
<evidence type="ECO:0000313" key="3">
    <source>
        <dbReference type="Proteomes" id="UP000309061"/>
    </source>
</evidence>
<proteinExistence type="predicted"/>
<accession>A0A6B8K958</accession>
<dbReference type="OrthoDB" id="9809803at2"/>
<evidence type="ECO:0000259" key="1">
    <source>
        <dbReference type="Pfam" id="PF08410"/>
    </source>
</evidence>
<feature type="domain" description="DUF1737" evidence="1">
    <location>
        <begin position="11"/>
        <end position="61"/>
    </location>
</feature>
<reference evidence="2 3" key="1">
    <citation type="submission" date="2019-11" db="EMBL/GenBank/DDBJ databases">
        <title>The genome sequence of Methylocystis heyeri.</title>
        <authorList>
            <person name="Oshkin I.Y."/>
            <person name="Miroshnikov K."/>
            <person name="Dedysh S.N."/>
        </authorList>
    </citation>
    <scope>NUCLEOTIDE SEQUENCE [LARGE SCALE GENOMIC DNA]</scope>
    <source>
        <strain evidence="2 3">H2</strain>
    </source>
</reference>
<name>A0A6B8K958_9HYPH</name>
<organism evidence="2 3">
    <name type="scientific">Methylocystis heyeri</name>
    <dbReference type="NCBI Taxonomy" id="391905"/>
    <lineage>
        <taxon>Bacteria</taxon>
        <taxon>Pseudomonadati</taxon>
        <taxon>Pseudomonadota</taxon>
        <taxon>Alphaproteobacteria</taxon>
        <taxon>Hyphomicrobiales</taxon>
        <taxon>Methylocystaceae</taxon>
        <taxon>Methylocystis</taxon>
    </lineage>
</organism>
<dbReference type="InterPro" id="IPR013619">
    <property type="entry name" value="DUF1737"/>
</dbReference>
<dbReference type="AlphaFoldDB" id="A0A6B8K958"/>
<dbReference type="Proteomes" id="UP000309061">
    <property type="component" value="Chromosome"/>
</dbReference>
<protein>
    <submittedName>
        <fullName evidence="2">DUF1737 domain-containing protein</fullName>
    </submittedName>
</protein>
<dbReference type="EMBL" id="CP046052">
    <property type="protein sequence ID" value="QGM44804.1"/>
    <property type="molecule type" value="Genomic_DNA"/>
</dbReference>
<evidence type="ECO:0000313" key="2">
    <source>
        <dbReference type="EMBL" id="QGM44804.1"/>
    </source>
</evidence>
<dbReference type="RefSeq" id="WP_136495100.1">
    <property type="nucleotide sequence ID" value="NZ_CP046052.1"/>
</dbReference>
<sequence length="76" mass="8390">MSSSSKKSLTVYRYLTGPDDVSFCHRVTQALSMGWTLYGSPTLTYDSAKGRVVCGQALTKDVDDLEYKADMKLSDV</sequence>